<proteinExistence type="predicted"/>
<evidence type="ECO:0000259" key="1">
    <source>
        <dbReference type="Pfam" id="PF12697"/>
    </source>
</evidence>
<dbReference type="Gene3D" id="3.40.50.1820">
    <property type="entry name" value="alpha/beta hydrolase"/>
    <property type="match status" value="1"/>
</dbReference>
<dbReference type="OrthoDB" id="312142at2157"/>
<sequence>METVTHHGRETAYRRYERGGVGDPILCVHGSGGSHEVWATQGRLDADRPLVALDLSGHGESRDVTAEAGYEALSAYVDDTVAVAEATDASALCGHSLGGAVVLHLLLERDYDVSAAVLAGTGARLAVMDDLLRWLEDDFERAIEFLTGPDRLFHDPADALTDAATEGLRAAGRAVTERDFRTCHEFDVRGRLDEISTPALAVVGEYDALTPPWYHEALAERLPNGEWTTVDDAAHLAMLERSEAFHAAVTDFLDD</sequence>
<dbReference type="STRING" id="555874.SAMN04488065_0101"/>
<reference evidence="2 3" key="1">
    <citation type="submission" date="2016-10" db="EMBL/GenBank/DDBJ databases">
        <authorList>
            <person name="de Groot N.N."/>
        </authorList>
    </citation>
    <scope>NUCLEOTIDE SEQUENCE [LARGE SCALE GENOMIC DNA]</scope>
    <source>
        <strain evidence="2 3">CGMCC 1.8712</strain>
    </source>
</reference>
<name>A0A1H3VMS8_9EURY</name>
<dbReference type="EMBL" id="FNQT01000001">
    <property type="protein sequence ID" value="SDZ76095.1"/>
    <property type="molecule type" value="Genomic_DNA"/>
</dbReference>
<evidence type="ECO:0000313" key="3">
    <source>
        <dbReference type="Proteomes" id="UP000236755"/>
    </source>
</evidence>
<dbReference type="SUPFAM" id="SSF53474">
    <property type="entry name" value="alpha/beta-Hydrolases"/>
    <property type="match status" value="1"/>
</dbReference>
<protein>
    <submittedName>
        <fullName evidence="2">Pimeloyl-ACP methyl ester carboxylesterase</fullName>
    </submittedName>
</protein>
<gene>
    <name evidence="2" type="ORF">SAMN04488065_0101</name>
</gene>
<dbReference type="InterPro" id="IPR029058">
    <property type="entry name" value="AB_hydrolase_fold"/>
</dbReference>
<dbReference type="AlphaFoldDB" id="A0A1H3VMS8"/>
<organism evidence="2 3">
    <name type="scientific">Haloplanus vescus</name>
    <dbReference type="NCBI Taxonomy" id="555874"/>
    <lineage>
        <taxon>Archaea</taxon>
        <taxon>Methanobacteriati</taxon>
        <taxon>Methanobacteriota</taxon>
        <taxon>Stenosarchaea group</taxon>
        <taxon>Halobacteria</taxon>
        <taxon>Halobacteriales</taxon>
        <taxon>Haloferacaceae</taxon>
        <taxon>Haloplanus</taxon>
    </lineage>
</organism>
<accession>A0A1H3VMS8</accession>
<dbReference type="RefSeq" id="WP_092629819.1">
    <property type="nucleotide sequence ID" value="NZ_FNQT01000001.1"/>
</dbReference>
<evidence type="ECO:0000313" key="2">
    <source>
        <dbReference type="EMBL" id="SDZ76095.1"/>
    </source>
</evidence>
<dbReference type="PANTHER" id="PTHR43194:SF2">
    <property type="entry name" value="PEROXISOMAL MEMBRANE PROTEIN LPX1"/>
    <property type="match status" value="1"/>
</dbReference>
<dbReference type="Proteomes" id="UP000236755">
    <property type="component" value="Unassembled WGS sequence"/>
</dbReference>
<keyword evidence="3" id="KW-1185">Reference proteome</keyword>
<feature type="domain" description="AB hydrolase-1" evidence="1">
    <location>
        <begin position="25"/>
        <end position="247"/>
    </location>
</feature>
<dbReference type="PANTHER" id="PTHR43194">
    <property type="entry name" value="HYDROLASE ALPHA/BETA FOLD FAMILY"/>
    <property type="match status" value="1"/>
</dbReference>
<dbReference type="InterPro" id="IPR050228">
    <property type="entry name" value="Carboxylesterase_BioH"/>
</dbReference>
<dbReference type="InterPro" id="IPR000073">
    <property type="entry name" value="AB_hydrolase_1"/>
</dbReference>
<dbReference type="Pfam" id="PF12697">
    <property type="entry name" value="Abhydrolase_6"/>
    <property type="match status" value="1"/>
</dbReference>